<dbReference type="AlphaFoldDB" id="A0A0S7C1Q5"/>
<keyword evidence="1" id="KW-0812">Transmembrane</keyword>
<keyword evidence="1" id="KW-0472">Membrane</keyword>
<dbReference type="RefSeq" id="WP_062041152.1">
    <property type="nucleotide sequence ID" value="NZ_DF968182.1"/>
</dbReference>
<feature type="transmembrane region" description="Helical" evidence="1">
    <location>
        <begin position="12"/>
        <end position="31"/>
    </location>
</feature>
<gene>
    <name evidence="2" type="ORF">TBC1_111824</name>
</gene>
<organism evidence="2">
    <name type="scientific">Lentimicrobium saccharophilum</name>
    <dbReference type="NCBI Taxonomy" id="1678841"/>
    <lineage>
        <taxon>Bacteria</taxon>
        <taxon>Pseudomonadati</taxon>
        <taxon>Bacteroidota</taxon>
        <taxon>Bacteroidia</taxon>
        <taxon>Bacteroidales</taxon>
        <taxon>Lentimicrobiaceae</taxon>
        <taxon>Lentimicrobium</taxon>
    </lineage>
</organism>
<sequence>MFENLSIGLDIATALSVIAAAAAFIWNSALARRKSKLDRRKEIIKSHVYRTVEKIIRDSSDIFRETKKIEYRLRDGETTQNLNQWKDLILELTGSFRWLIPLDQVYGDGRFELIYKEYSEELDEFIRRFAKLVSPESNESWDFYDTMDQPNRITLKYITRLYQETENYLQ</sequence>
<evidence type="ECO:0000256" key="1">
    <source>
        <dbReference type="SAM" id="Phobius"/>
    </source>
</evidence>
<evidence type="ECO:0000313" key="2">
    <source>
        <dbReference type="EMBL" id="GAP43668.1"/>
    </source>
</evidence>
<name>A0A0S7C1Q5_9BACT</name>
<protein>
    <recommendedName>
        <fullName evidence="4">DUF4760 domain-containing protein</fullName>
    </recommendedName>
</protein>
<proteinExistence type="predicted"/>
<keyword evidence="1" id="KW-1133">Transmembrane helix</keyword>
<reference evidence="2" key="1">
    <citation type="journal article" date="2015" name="Genome Announc.">
        <title>Draft Genome Sequence of Bacteroidales Strain TBC1, a Novel Isolate from a Methanogenic Wastewater Treatment System.</title>
        <authorList>
            <person name="Tourlousse D.M."/>
            <person name="Matsuura N."/>
            <person name="Sun L."/>
            <person name="Toyonaga M."/>
            <person name="Kuroda K."/>
            <person name="Ohashi A."/>
            <person name="Cruz R."/>
            <person name="Yamaguchi T."/>
            <person name="Sekiguchi Y."/>
        </authorList>
    </citation>
    <scope>NUCLEOTIDE SEQUENCE [LARGE SCALE GENOMIC DNA]</scope>
    <source>
        <strain evidence="2">TBC1</strain>
    </source>
</reference>
<evidence type="ECO:0008006" key="4">
    <source>
        <dbReference type="Google" id="ProtNLM"/>
    </source>
</evidence>
<keyword evidence="3" id="KW-1185">Reference proteome</keyword>
<dbReference type="Proteomes" id="UP000053091">
    <property type="component" value="Unassembled WGS sequence"/>
</dbReference>
<accession>A0A0S7C1Q5</accession>
<dbReference type="EMBL" id="DF968182">
    <property type="protein sequence ID" value="GAP43668.1"/>
    <property type="molecule type" value="Genomic_DNA"/>
</dbReference>
<evidence type="ECO:0000313" key="3">
    <source>
        <dbReference type="Proteomes" id="UP000053091"/>
    </source>
</evidence>